<comment type="caution">
    <text evidence="3">The sequence shown here is derived from an EMBL/GenBank/DDBJ whole genome shotgun (WGS) entry which is preliminary data.</text>
</comment>
<protein>
    <submittedName>
        <fullName evidence="3">Putative redox protein, regulator of disulfide bond formation</fullName>
        <ecNumber evidence="3">2.8.1.-</ecNumber>
    </submittedName>
</protein>
<dbReference type="Proteomes" id="UP000030021">
    <property type="component" value="Unassembled WGS sequence"/>
</dbReference>
<keyword evidence="3" id="KW-0808">Transferase</keyword>
<evidence type="ECO:0000259" key="2">
    <source>
        <dbReference type="PROSITE" id="PS01148"/>
    </source>
</evidence>
<dbReference type="PANTHER" id="PTHR33279:SF6">
    <property type="entry name" value="SULFUR CARRIER PROTEIN YEDF-RELATED"/>
    <property type="match status" value="1"/>
</dbReference>
<dbReference type="Gene3D" id="3.30.110.40">
    <property type="entry name" value="TusA-like domain"/>
    <property type="match status" value="1"/>
</dbReference>
<feature type="domain" description="UPF0033" evidence="2">
    <location>
        <begin position="5"/>
        <end position="29"/>
    </location>
</feature>
<dbReference type="AlphaFoldDB" id="A0A0A0HH99"/>
<evidence type="ECO:0000313" key="3">
    <source>
        <dbReference type="EMBL" id="KGM86500.1"/>
    </source>
</evidence>
<evidence type="ECO:0000313" key="4">
    <source>
        <dbReference type="Proteomes" id="UP000030021"/>
    </source>
</evidence>
<name>A0A0A0HH99_9RHOB</name>
<proteinExistence type="inferred from homology"/>
<dbReference type="EMBL" id="AONH01000016">
    <property type="protein sequence ID" value="KGM86500.1"/>
    <property type="molecule type" value="Genomic_DNA"/>
</dbReference>
<dbReference type="GO" id="GO:0016740">
    <property type="term" value="F:transferase activity"/>
    <property type="evidence" value="ECO:0007669"/>
    <property type="project" value="UniProtKB-KW"/>
</dbReference>
<dbReference type="InterPro" id="IPR001455">
    <property type="entry name" value="TusA-like"/>
</dbReference>
<dbReference type="OrthoDB" id="9797551at2"/>
<comment type="similarity">
    <text evidence="1">Belongs to the sulfur carrier protein TusA family.</text>
</comment>
<dbReference type="eggNOG" id="COG0425">
    <property type="taxonomic scope" value="Bacteria"/>
</dbReference>
<evidence type="ECO:0000256" key="1">
    <source>
        <dbReference type="ARBA" id="ARBA00008984"/>
    </source>
</evidence>
<dbReference type="HOGENOM" id="CLU_165255_5_1_5"/>
<sequence length="78" mass="8655">MTRVLNMCGTFCPEPVLAANRVLNELPEGAELVLLADDPVAEIDITHFCRSKGHCLLSVTQQDGTFWFRIRRATIPVG</sequence>
<dbReference type="PANTHER" id="PTHR33279">
    <property type="entry name" value="SULFUR CARRIER PROTEIN YEDF-RELATED"/>
    <property type="match status" value="1"/>
</dbReference>
<dbReference type="Pfam" id="PF01206">
    <property type="entry name" value="TusA"/>
    <property type="match status" value="1"/>
</dbReference>
<dbReference type="InterPro" id="IPR036868">
    <property type="entry name" value="TusA-like_sf"/>
</dbReference>
<organism evidence="3 4">
    <name type="scientific">Roseovarius mucosus DSM 17069</name>
    <dbReference type="NCBI Taxonomy" id="1288298"/>
    <lineage>
        <taxon>Bacteria</taxon>
        <taxon>Pseudomonadati</taxon>
        <taxon>Pseudomonadota</taxon>
        <taxon>Alphaproteobacteria</taxon>
        <taxon>Rhodobacterales</taxon>
        <taxon>Roseobacteraceae</taxon>
        <taxon>Roseovarius</taxon>
    </lineage>
</organism>
<reference evidence="3 4" key="1">
    <citation type="submission" date="2013-01" db="EMBL/GenBank/DDBJ databases">
        <authorList>
            <person name="Fiebig A."/>
            <person name="Goeker M."/>
            <person name="Klenk H.-P.P."/>
        </authorList>
    </citation>
    <scope>NUCLEOTIDE SEQUENCE [LARGE SCALE GENOMIC DNA]</scope>
    <source>
        <strain evidence="3 4">DSM 17069</strain>
    </source>
</reference>
<dbReference type="CDD" id="cd00291">
    <property type="entry name" value="SirA_YedF_YeeD"/>
    <property type="match status" value="1"/>
</dbReference>
<dbReference type="SUPFAM" id="SSF64307">
    <property type="entry name" value="SirA-like"/>
    <property type="match status" value="1"/>
</dbReference>
<dbReference type="EC" id="2.8.1.-" evidence="3"/>
<gene>
    <name evidence="3" type="ORF">rosmuc_02783</name>
</gene>
<dbReference type="PROSITE" id="PS01148">
    <property type="entry name" value="UPF0033"/>
    <property type="match status" value="1"/>
</dbReference>
<accession>A0A0A0HH99</accession>